<organism evidence="1">
    <name type="scientific">uncultured Mycobacterium sp</name>
    <dbReference type="NCBI Taxonomy" id="171292"/>
    <lineage>
        <taxon>Bacteria</taxon>
        <taxon>Bacillati</taxon>
        <taxon>Actinomycetota</taxon>
        <taxon>Actinomycetes</taxon>
        <taxon>Mycobacteriales</taxon>
        <taxon>Mycobacteriaceae</taxon>
        <taxon>Mycobacterium</taxon>
        <taxon>environmental samples</taxon>
    </lineage>
</organism>
<dbReference type="AlphaFoldDB" id="A0A1Y5PKT2"/>
<gene>
    <name evidence="1" type="ORF">MHPYR_320086</name>
</gene>
<protein>
    <submittedName>
        <fullName evidence="1">Uncharacterized protein</fullName>
    </submittedName>
</protein>
<reference evidence="1" key="1">
    <citation type="submission" date="2016-03" db="EMBL/GenBank/DDBJ databases">
        <authorList>
            <person name="Ploux O."/>
        </authorList>
    </citation>
    <scope>NUCLEOTIDE SEQUENCE</scope>
    <source>
        <strain evidence="1">UC10</strain>
    </source>
</reference>
<name>A0A1Y5PKT2_9MYCO</name>
<accession>A0A1Y5PKT2</accession>
<proteinExistence type="predicted"/>
<sequence length="83" mass="9056">MLGKPTQMSPIRAADPFVIEGFGYIAPHIDEIDSWCSMGVRLAHNDAAGWVIELGPYDLDATDIHALRQAIHAYDHATGKAQP</sequence>
<dbReference type="EMBL" id="FLQS01000026">
    <property type="protein sequence ID" value="SBS76508.1"/>
    <property type="molecule type" value="Genomic_DNA"/>
</dbReference>
<evidence type="ECO:0000313" key="1">
    <source>
        <dbReference type="EMBL" id="SBS76508.1"/>
    </source>
</evidence>